<name>A0A0R3U5P4_MESCO</name>
<accession>A0A0R3U5P4</accession>
<dbReference type="OrthoDB" id="6260926at2759"/>
<dbReference type="EMBL" id="UXSR01000309">
    <property type="protein sequence ID" value="VDD76052.1"/>
    <property type="molecule type" value="Genomic_DNA"/>
</dbReference>
<gene>
    <name evidence="2" type="ORF">MCOS_LOCUS2055</name>
</gene>
<feature type="compositionally biased region" description="Basic and acidic residues" evidence="1">
    <location>
        <begin position="82"/>
        <end position="91"/>
    </location>
</feature>
<feature type="compositionally biased region" description="Polar residues" evidence="1">
    <location>
        <begin position="136"/>
        <end position="148"/>
    </location>
</feature>
<keyword evidence="3" id="KW-1185">Reference proteome</keyword>
<dbReference type="Proteomes" id="UP000267029">
    <property type="component" value="Unassembled WGS sequence"/>
</dbReference>
<feature type="region of interest" description="Disordered" evidence="1">
    <location>
        <begin position="128"/>
        <end position="148"/>
    </location>
</feature>
<proteinExistence type="predicted"/>
<organism evidence="4">
    <name type="scientific">Mesocestoides corti</name>
    <name type="common">Flatworm</name>
    <dbReference type="NCBI Taxonomy" id="53468"/>
    <lineage>
        <taxon>Eukaryota</taxon>
        <taxon>Metazoa</taxon>
        <taxon>Spiralia</taxon>
        <taxon>Lophotrochozoa</taxon>
        <taxon>Platyhelminthes</taxon>
        <taxon>Cestoda</taxon>
        <taxon>Eucestoda</taxon>
        <taxon>Cyclophyllidea</taxon>
        <taxon>Mesocestoididae</taxon>
        <taxon>Mesocestoides</taxon>
    </lineage>
</organism>
<evidence type="ECO:0000256" key="1">
    <source>
        <dbReference type="SAM" id="MobiDB-lite"/>
    </source>
</evidence>
<dbReference type="AlphaFoldDB" id="A0A0R3U5P4"/>
<evidence type="ECO:0000313" key="2">
    <source>
        <dbReference type="EMBL" id="VDD76052.1"/>
    </source>
</evidence>
<dbReference type="WBParaSite" id="MCOS_0000205401-mRNA-1">
    <property type="protein sequence ID" value="MCOS_0000205401-mRNA-1"/>
    <property type="gene ID" value="MCOS_0000205401"/>
</dbReference>
<sequence length="435" mass="48434">MSLSTSVSQTAKSLRLLENTREAAKWILKMSVQKLDMGMKSKRGLDLRQGLLIVSTAHRARHVLQNLAATAPPPPSQPSSTDKTDTRHESVVGHGSSLEMDADGSDDGKLTAVVMDFNSPDIIFPQTMPRCLPDDQPTSGPAHSHDPSNAGQLDYSMCIVRWMLQVMILPLCLGNNIQRCCMEWLEPCKCPALYITPDMRRCGSEVMLTELNMPIKRFKAARDVILMADYYSVIFLASSRKSGSIAGVRYRLLYARINVPRDQFVGMLEESEENGSVIAVSYLLCKLGKPRAQAAPVTWFLSNLDYNANTIIDELTPYKLVHDSCNSNALTRLTAFMVPQTEYREQPVEIGELKANLRREDVEKLFPGEPVAASSYILRHVQSEYDGKSSKARGLTVEWIAPLETNGVDIIDANTGGYTINNRFRDWLQSNEGNS</sequence>
<reference evidence="2 3" key="2">
    <citation type="submission" date="2018-10" db="EMBL/GenBank/DDBJ databases">
        <authorList>
            <consortium name="Pathogen Informatics"/>
        </authorList>
    </citation>
    <scope>NUCLEOTIDE SEQUENCE [LARGE SCALE GENOMIC DNA]</scope>
</reference>
<protein>
    <submittedName>
        <fullName evidence="4">START domain-containing protein</fullName>
    </submittedName>
</protein>
<evidence type="ECO:0000313" key="3">
    <source>
        <dbReference type="Proteomes" id="UP000267029"/>
    </source>
</evidence>
<evidence type="ECO:0000313" key="4">
    <source>
        <dbReference type="WBParaSite" id="MCOS_0000205401-mRNA-1"/>
    </source>
</evidence>
<reference evidence="4" key="1">
    <citation type="submission" date="2017-02" db="UniProtKB">
        <authorList>
            <consortium name="WormBaseParasite"/>
        </authorList>
    </citation>
    <scope>IDENTIFICATION</scope>
</reference>
<feature type="region of interest" description="Disordered" evidence="1">
    <location>
        <begin position="66"/>
        <end position="104"/>
    </location>
</feature>